<keyword evidence="3" id="KW-1185">Reference proteome</keyword>
<comment type="caution">
    <text evidence="2">The sequence shown here is derived from an EMBL/GenBank/DDBJ whole genome shotgun (WGS) entry which is preliminary data.</text>
</comment>
<feature type="region of interest" description="Disordered" evidence="1">
    <location>
        <begin position="1"/>
        <end position="20"/>
    </location>
</feature>
<sequence length="136" mass="14532">MPGRAGQQRGSGPTVLSTGMSAREIGAAAMVAVWKNNEDNTWMPPLPRQRHRAAIRQWKKAANGLPPRNSPLGAGGGGNDVTVDVACGQPSMTSEAPQASSRELGCRFGWKEEERALSRVSPNTARHDVRDLCGTK</sequence>
<feature type="compositionally biased region" description="Polar residues" evidence="1">
    <location>
        <begin position="8"/>
        <end position="20"/>
    </location>
</feature>
<gene>
    <name evidence="2" type="ORF">FB45DRAFT_863110</name>
</gene>
<proteinExistence type="predicted"/>
<protein>
    <submittedName>
        <fullName evidence="2">Uncharacterized protein</fullName>
    </submittedName>
</protein>
<name>A0AAD7FW25_9AGAR</name>
<accession>A0AAD7FW25</accession>
<dbReference type="AlphaFoldDB" id="A0AAD7FW25"/>
<evidence type="ECO:0000256" key="1">
    <source>
        <dbReference type="SAM" id="MobiDB-lite"/>
    </source>
</evidence>
<evidence type="ECO:0000313" key="3">
    <source>
        <dbReference type="Proteomes" id="UP001221142"/>
    </source>
</evidence>
<dbReference type="Proteomes" id="UP001221142">
    <property type="component" value="Unassembled WGS sequence"/>
</dbReference>
<reference evidence="2" key="1">
    <citation type="submission" date="2023-03" db="EMBL/GenBank/DDBJ databases">
        <title>Massive genome expansion in bonnet fungi (Mycena s.s.) driven by repeated elements and novel gene families across ecological guilds.</title>
        <authorList>
            <consortium name="Lawrence Berkeley National Laboratory"/>
            <person name="Harder C.B."/>
            <person name="Miyauchi S."/>
            <person name="Viragh M."/>
            <person name="Kuo A."/>
            <person name="Thoen E."/>
            <person name="Andreopoulos B."/>
            <person name="Lu D."/>
            <person name="Skrede I."/>
            <person name="Drula E."/>
            <person name="Henrissat B."/>
            <person name="Morin E."/>
            <person name="Kohler A."/>
            <person name="Barry K."/>
            <person name="LaButti K."/>
            <person name="Morin E."/>
            <person name="Salamov A."/>
            <person name="Lipzen A."/>
            <person name="Mereny Z."/>
            <person name="Hegedus B."/>
            <person name="Baldrian P."/>
            <person name="Stursova M."/>
            <person name="Weitz H."/>
            <person name="Taylor A."/>
            <person name="Grigoriev I.V."/>
            <person name="Nagy L.G."/>
            <person name="Martin F."/>
            <person name="Kauserud H."/>
        </authorList>
    </citation>
    <scope>NUCLEOTIDE SEQUENCE</scope>
    <source>
        <strain evidence="2">9284</strain>
    </source>
</reference>
<evidence type="ECO:0000313" key="2">
    <source>
        <dbReference type="EMBL" id="KAJ7642050.1"/>
    </source>
</evidence>
<dbReference type="EMBL" id="JARKIF010000004">
    <property type="protein sequence ID" value="KAJ7642050.1"/>
    <property type="molecule type" value="Genomic_DNA"/>
</dbReference>
<feature type="compositionally biased region" description="Polar residues" evidence="1">
    <location>
        <begin position="90"/>
        <end position="101"/>
    </location>
</feature>
<feature type="region of interest" description="Disordered" evidence="1">
    <location>
        <begin position="61"/>
        <end position="102"/>
    </location>
</feature>
<organism evidence="2 3">
    <name type="scientific">Roridomyces roridus</name>
    <dbReference type="NCBI Taxonomy" id="1738132"/>
    <lineage>
        <taxon>Eukaryota</taxon>
        <taxon>Fungi</taxon>
        <taxon>Dikarya</taxon>
        <taxon>Basidiomycota</taxon>
        <taxon>Agaricomycotina</taxon>
        <taxon>Agaricomycetes</taxon>
        <taxon>Agaricomycetidae</taxon>
        <taxon>Agaricales</taxon>
        <taxon>Marasmiineae</taxon>
        <taxon>Mycenaceae</taxon>
        <taxon>Roridomyces</taxon>
    </lineage>
</organism>